<evidence type="ECO:0000256" key="1">
    <source>
        <dbReference type="ARBA" id="ARBA00004477"/>
    </source>
</evidence>
<dbReference type="AlphaFoldDB" id="A0A5N5QRK9"/>
<comment type="similarity">
    <text evidence="3">Belongs to the PIGS family.</text>
</comment>
<reference evidence="11 12" key="1">
    <citation type="journal article" date="2019" name="Fungal Biol. Biotechnol.">
        <title>Draft genome sequence of fastidious pathogen Ceratobasidium theobromae, which causes vascular-streak dieback in Theobroma cacao.</title>
        <authorList>
            <person name="Ali S.S."/>
            <person name="Asman A."/>
            <person name="Shao J."/>
            <person name="Firmansyah A.P."/>
            <person name="Susilo A.W."/>
            <person name="Rosmana A."/>
            <person name="McMahon P."/>
            <person name="Junaid M."/>
            <person name="Guest D."/>
            <person name="Kheng T.Y."/>
            <person name="Meinhardt L.W."/>
            <person name="Bailey B.A."/>
        </authorList>
    </citation>
    <scope>NUCLEOTIDE SEQUENCE [LARGE SCALE GENOMIC DNA]</scope>
    <source>
        <strain evidence="11 12">CT2</strain>
    </source>
</reference>
<dbReference type="PANTHER" id="PTHR21072:SF13">
    <property type="entry name" value="GPI TRANSAMIDASE COMPONENT PIG-S"/>
    <property type="match status" value="1"/>
</dbReference>
<evidence type="ECO:0000256" key="9">
    <source>
        <dbReference type="ARBA" id="ARBA00023180"/>
    </source>
</evidence>
<organism evidence="11 12">
    <name type="scientific">Ceratobasidium theobromae</name>
    <dbReference type="NCBI Taxonomy" id="1582974"/>
    <lineage>
        <taxon>Eukaryota</taxon>
        <taxon>Fungi</taxon>
        <taxon>Dikarya</taxon>
        <taxon>Basidiomycota</taxon>
        <taxon>Agaricomycotina</taxon>
        <taxon>Agaricomycetes</taxon>
        <taxon>Cantharellales</taxon>
        <taxon>Ceratobasidiaceae</taxon>
        <taxon>Ceratobasidium</taxon>
    </lineage>
</organism>
<comment type="pathway">
    <text evidence="2">Glycolipid biosynthesis; glycosylphosphatidylinositol-anchor biosynthesis.</text>
</comment>
<evidence type="ECO:0000256" key="5">
    <source>
        <dbReference type="ARBA" id="ARBA00022692"/>
    </source>
</evidence>
<accession>A0A5N5QRK9</accession>
<evidence type="ECO:0000256" key="2">
    <source>
        <dbReference type="ARBA" id="ARBA00004687"/>
    </source>
</evidence>
<evidence type="ECO:0000256" key="7">
    <source>
        <dbReference type="ARBA" id="ARBA00022989"/>
    </source>
</evidence>
<dbReference type="Proteomes" id="UP000383932">
    <property type="component" value="Unassembled WGS sequence"/>
</dbReference>
<keyword evidence="9" id="KW-0325">Glycoprotein</keyword>
<evidence type="ECO:0000313" key="11">
    <source>
        <dbReference type="EMBL" id="KAB5593867.1"/>
    </source>
</evidence>
<keyword evidence="12" id="KW-1185">Reference proteome</keyword>
<evidence type="ECO:0000313" key="12">
    <source>
        <dbReference type="Proteomes" id="UP000383932"/>
    </source>
</evidence>
<keyword evidence="4" id="KW-0337">GPI-anchor biosynthesis</keyword>
<keyword evidence="6" id="KW-0256">Endoplasmic reticulum</keyword>
<dbReference type="GO" id="GO:0016255">
    <property type="term" value="P:attachment of GPI anchor to protein"/>
    <property type="evidence" value="ECO:0007669"/>
    <property type="project" value="InterPro"/>
</dbReference>
<evidence type="ECO:0000256" key="3">
    <source>
        <dbReference type="ARBA" id="ARBA00005316"/>
    </source>
</evidence>
<dbReference type="EMBL" id="SSOP01000029">
    <property type="protein sequence ID" value="KAB5593867.1"/>
    <property type="molecule type" value="Genomic_DNA"/>
</dbReference>
<keyword evidence="8 10" id="KW-0472">Membrane</keyword>
<proteinExistence type="inferred from homology"/>
<dbReference type="InterPro" id="IPR019540">
    <property type="entry name" value="PtdIno-glycan_biosynth_class_S"/>
</dbReference>
<keyword evidence="5 10" id="KW-0812">Transmembrane</keyword>
<comment type="subcellular location">
    <subcellularLocation>
        <location evidence="1">Endoplasmic reticulum membrane</location>
        <topology evidence="1">Multi-pass membrane protein</topology>
    </subcellularLocation>
</comment>
<dbReference type="GO" id="GO:0042765">
    <property type="term" value="C:GPI-anchor transamidase complex"/>
    <property type="evidence" value="ECO:0007669"/>
    <property type="project" value="InterPro"/>
</dbReference>
<dbReference type="PANTHER" id="PTHR21072">
    <property type="entry name" value="GPI TRANSAMIDASE COMPONENT PIG-S"/>
    <property type="match status" value="1"/>
</dbReference>
<evidence type="ECO:0000256" key="8">
    <source>
        <dbReference type="ARBA" id="ARBA00023136"/>
    </source>
</evidence>
<name>A0A5N5QRK9_9AGAM</name>
<dbReference type="UniPathway" id="UPA00196"/>
<evidence type="ECO:0000256" key="4">
    <source>
        <dbReference type="ARBA" id="ARBA00022502"/>
    </source>
</evidence>
<keyword evidence="7 10" id="KW-1133">Transmembrane helix</keyword>
<protein>
    <submittedName>
        <fullName evidence="11">GPI transamidase component PIG-S</fullName>
    </submittedName>
</protein>
<feature type="transmembrane region" description="Helical" evidence="10">
    <location>
        <begin position="20"/>
        <end position="40"/>
    </location>
</feature>
<feature type="transmembrane region" description="Helical" evidence="10">
    <location>
        <begin position="462"/>
        <end position="481"/>
    </location>
</feature>
<evidence type="ECO:0000256" key="6">
    <source>
        <dbReference type="ARBA" id="ARBA00022824"/>
    </source>
</evidence>
<gene>
    <name evidence="11" type="ORF">CTheo_2719</name>
</gene>
<dbReference type="Pfam" id="PF10510">
    <property type="entry name" value="PIG-S"/>
    <property type="match status" value="1"/>
</dbReference>
<comment type="caution">
    <text evidence="11">The sequence shown here is derived from an EMBL/GenBank/DDBJ whole genome shotgun (WGS) entry which is preliminary data.</text>
</comment>
<dbReference type="OrthoDB" id="28748at2759"/>
<dbReference type="GO" id="GO:0006506">
    <property type="term" value="P:GPI anchor biosynthetic process"/>
    <property type="evidence" value="ECO:0007669"/>
    <property type="project" value="UniProtKB-UniPathway"/>
</dbReference>
<evidence type="ECO:0000256" key="10">
    <source>
        <dbReference type="SAM" id="Phobius"/>
    </source>
</evidence>
<sequence length="502" mass="56191">MSTSTTQRPLPLYPHDKGRFTIIIAYWVVLIAATPIWWALTAVQRLPLPDLQVKEAGSRPLRIPIDVNIQVLDGLCDATTLAAKLQINWDRSREIEDPNIWNALDVRIGALGSHRLDASRAVYNVIARYGYDDDSVVIRSRSFEVFSRSGCNDQLVNKVVSSLEDLIAPPIQNTELRVAQYAPRYRLAFSLLNEDASHGGAIVEWSIERAIGDYLKPTLDELNILHNFTIESQVQFYAPLATEPSPNQDGYALNQEQLKIFVNSAEWSLSSSVSNDPVLHFVLFVPSLARRPLYIQDEQVPQWGGIVILNPPQEATNAILTTDDLRTLFHLFRKQLEGLLGIPALPPPVAVSLDRMNSSSRQILSGWQLDTLLRRRALENVRGSVQALNSIVGLVGQIENMPVGPNVRNDVFSALDELAQTYNTFHPIETLTHSARSLHLASRAFFNPNMVGLLYFPAEHKYAVYTPLFAPIAVPLVVSVIRELRSRRKTAITMRGARPKSE</sequence>